<feature type="signal peptide" evidence="1">
    <location>
        <begin position="1"/>
        <end position="21"/>
    </location>
</feature>
<dbReference type="CDD" id="cd01830">
    <property type="entry name" value="XynE_like"/>
    <property type="match status" value="1"/>
</dbReference>
<protein>
    <submittedName>
        <fullName evidence="3">SGNH hydrolase-type esterase domain-containing protein</fullName>
    </submittedName>
</protein>
<dbReference type="PANTHER" id="PTHR43784:SF3">
    <property type="entry name" value="GDSL FAMILY LIPASE"/>
    <property type="match status" value="1"/>
</dbReference>
<dbReference type="SUPFAM" id="SSF52266">
    <property type="entry name" value="SGNH hydrolase"/>
    <property type="match status" value="1"/>
</dbReference>
<comment type="caution">
    <text evidence="3">The sequence shown here is derived from an EMBL/GenBank/DDBJ whole genome shotgun (WGS) entry which is preliminary data.</text>
</comment>
<feature type="domain" description="SGNH hydrolase-type esterase" evidence="2">
    <location>
        <begin position="219"/>
        <end position="408"/>
    </location>
</feature>
<keyword evidence="1" id="KW-0732">Signal</keyword>
<dbReference type="EMBL" id="JAUKTV010000009">
    <property type="protein sequence ID" value="KAK0729086.1"/>
    <property type="molecule type" value="Genomic_DNA"/>
</dbReference>
<dbReference type="InterPro" id="IPR013830">
    <property type="entry name" value="SGNH_hydro"/>
</dbReference>
<dbReference type="AlphaFoldDB" id="A0AA40B7G8"/>
<dbReference type="InterPro" id="IPR053140">
    <property type="entry name" value="GDSL_Rv0518-like"/>
</dbReference>
<organism evidence="3 4">
    <name type="scientific">Apiosordaria backusii</name>
    <dbReference type="NCBI Taxonomy" id="314023"/>
    <lineage>
        <taxon>Eukaryota</taxon>
        <taxon>Fungi</taxon>
        <taxon>Dikarya</taxon>
        <taxon>Ascomycota</taxon>
        <taxon>Pezizomycotina</taxon>
        <taxon>Sordariomycetes</taxon>
        <taxon>Sordariomycetidae</taxon>
        <taxon>Sordariales</taxon>
        <taxon>Lasiosphaeriaceae</taxon>
        <taxon>Apiosordaria</taxon>
    </lineage>
</organism>
<proteinExistence type="predicted"/>
<reference evidence="3" key="1">
    <citation type="submission" date="2023-06" db="EMBL/GenBank/DDBJ databases">
        <title>Genome-scale phylogeny and comparative genomics of the fungal order Sordariales.</title>
        <authorList>
            <consortium name="Lawrence Berkeley National Laboratory"/>
            <person name="Hensen N."/>
            <person name="Bonometti L."/>
            <person name="Westerberg I."/>
            <person name="Brannstrom I.O."/>
            <person name="Guillou S."/>
            <person name="Cros-Aarteil S."/>
            <person name="Calhoun S."/>
            <person name="Haridas S."/>
            <person name="Kuo A."/>
            <person name="Mondo S."/>
            <person name="Pangilinan J."/>
            <person name="Riley R."/>
            <person name="Labutti K."/>
            <person name="Andreopoulos B."/>
            <person name="Lipzen A."/>
            <person name="Chen C."/>
            <person name="Yanf M."/>
            <person name="Daum C."/>
            <person name="Ng V."/>
            <person name="Clum A."/>
            <person name="Steindorff A."/>
            <person name="Ohm R."/>
            <person name="Martin F."/>
            <person name="Silar P."/>
            <person name="Natvig D."/>
            <person name="Lalanne C."/>
            <person name="Gautier V."/>
            <person name="Ament-Velasquez S.L."/>
            <person name="Kruys A."/>
            <person name="Hutchinson M.I."/>
            <person name="Powell A.J."/>
            <person name="Barry K."/>
            <person name="Miller A.N."/>
            <person name="Grigoriev I.V."/>
            <person name="Debuchy R."/>
            <person name="Gladieux P."/>
            <person name="Thoren M.H."/>
            <person name="Johannesson H."/>
        </authorList>
    </citation>
    <scope>NUCLEOTIDE SEQUENCE</scope>
    <source>
        <strain evidence="3">CBS 540.89</strain>
    </source>
</reference>
<feature type="chain" id="PRO_5041284324" evidence="1">
    <location>
        <begin position="22"/>
        <end position="429"/>
    </location>
</feature>
<keyword evidence="3" id="KW-0378">Hydrolase</keyword>
<accession>A0AA40B7G8</accession>
<sequence>MAVLRGFLLGLALSLTGVVKGHDDGNHWVDLWASMPQEVEPHNLPPAPFTGEDSIYTNTTIRQTIHLTQSAPHIRLSLSNEFGGPSADLHISAVTIALPLNGTAGSSSIQPKTLREVTFSGGSKGFTIPNGAIAISDPIKNVNVKAESNLAVTIYIQQGQQGKRISGHPGSRTSSWFVNGDQTKSTDLTEAVRVDRWFVLSAVEGWVEKKKTRGSLVIVGDSITDGRGSTTNGNDRWPDQLLRRLENQRGSGISVLNLAAGGNRVLADGLGPNALGRIGRDVLAHNGVKYVIVFEGVNDLGTAAEADLVKTGDRLIQAYEQIIARLHGHGIAVFGATITPMSGPGQAYGEPKREEQRVRVNRWIRSSGRFDAVIDFDKAVRDPKNETRLRPEYDTGDYLHLNPTGYKAMAEAVDLRLFEKFKDGVSSIV</sequence>
<dbReference type="GO" id="GO:0016787">
    <property type="term" value="F:hydrolase activity"/>
    <property type="evidence" value="ECO:0007669"/>
    <property type="project" value="UniProtKB-KW"/>
</dbReference>
<gene>
    <name evidence="3" type="ORF">B0T21DRAFT_292130</name>
</gene>
<dbReference type="PANTHER" id="PTHR43784">
    <property type="entry name" value="GDSL-LIKE LIPASE/ACYLHYDROLASE, PUTATIVE (AFU_ORTHOLOGUE AFUA_2G00820)-RELATED"/>
    <property type="match status" value="1"/>
</dbReference>
<evidence type="ECO:0000313" key="4">
    <source>
        <dbReference type="Proteomes" id="UP001172159"/>
    </source>
</evidence>
<dbReference type="Proteomes" id="UP001172159">
    <property type="component" value="Unassembled WGS sequence"/>
</dbReference>
<evidence type="ECO:0000259" key="2">
    <source>
        <dbReference type="Pfam" id="PF13472"/>
    </source>
</evidence>
<evidence type="ECO:0000256" key="1">
    <source>
        <dbReference type="SAM" id="SignalP"/>
    </source>
</evidence>
<dbReference type="Gene3D" id="3.40.50.1110">
    <property type="entry name" value="SGNH hydrolase"/>
    <property type="match status" value="1"/>
</dbReference>
<dbReference type="InterPro" id="IPR036514">
    <property type="entry name" value="SGNH_hydro_sf"/>
</dbReference>
<dbReference type="Pfam" id="PF13472">
    <property type="entry name" value="Lipase_GDSL_2"/>
    <property type="match status" value="1"/>
</dbReference>
<evidence type="ECO:0000313" key="3">
    <source>
        <dbReference type="EMBL" id="KAK0729086.1"/>
    </source>
</evidence>
<keyword evidence="4" id="KW-1185">Reference proteome</keyword>
<name>A0AA40B7G8_9PEZI</name>